<dbReference type="EMBL" id="FNGO01000004">
    <property type="protein sequence ID" value="SDL40076.1"/>
    <property type="molecule type" value="Genomic_DNA"/>
</dbReference>
<dbReference type="InterPro" id="IPR004147">
    <property type="entry name" value="ABC1_dom"/>
</dbReference>
<dbReference type="AlphaFoldDB" id="A0A1G9JS31"/>
<evidence type="ECO:0000313" key="5">
    <source>
        <dbReference type="Proteomes" id="UP000199476"/>
    </source>
</evidence>
<name>A0A1G9JS31_9FIRM</name>
<sequence>MDFNVKKKYEHFQRYREISRIFIKNGLGFLLDYFDLWSFAPIKKRLGEERDDIDKSSLPKRLRVVLEELGPTYVKLGQLLSTRPDILPPEYIQEFRRLQDDVPPVDYEEIKPLLEEELGDRCDEIFSRVEREAQAGASIAQIHRAVLHSGESVVMKIQRPGIREKIRTDLEIIENLAEMAAERKVLPDFIDVEGIVEEFKESLFKELDFMRELYNIKRFRDNFSHEDQVTSPEVYEEYSSRRVLVMEEIEGRKLSEFEPDDRKSVNASELARVGAESLLKQVMIDGFFHADPHPGNLIVVNDDTLAYIDFGLMGQISSSDRDRFALLFAALLRRNVEVITDIILEIGEVPENLKKRKLKIDIEDFIYSYYNRRLEDINFKVLFQELQHIVFRHHIKLPQEFFLLFRALSVSEGVGSTLDPEFNIVTFGEKFIKKILKDRLSPDNLLKKFGIGVWRFYRNLKGMPADLSTVLEKLKMGELSIIFKHENLEELEKKLDLASNRLSISMIISSLIIGSSLIIQAGIPPFIYNIPIFGLAGFSAAGILGLWLVISIFRSGRF</sequence>
<dbReference type="Pfam" id="PF03109">
    <property type="entry name" value="ABC1"/>
    <property type="match status" value="1"/>
</dbReference>
<organism evidence="4 5">
    <name type="scientific">Halarsenatibacter silvermanii</name>
    <dbReference type="NCBI Taxonomy" id="321763"/>
    <lineage>
        <taxon>Bacteria</taxon>
        <taxon>Bacillati</taxon>
        <taxon>Bacillota</taxon>
        <taxon>Clostridia</taxon>
        <taxon>Halanaerobiales</taxon>
        <taxon>Halarsenatibacteraceae</taxon>
        <taxon>Halarsenatibacter</taxon>
    </lineage>
</organism>
<dbReference type="InterPro" id="IPR050154">
    <property type="entry name" value="UbiB_kinase"/>
</dbReference>
<dbReference type="OrthoDB" id="9795390at2"/>
<dbReference type="PANTHER" id="PTHR10566:SF113">
    <property type="entry name" value="PROTEIN ACTIVITY OF BC1 COMPLEX KINASE 7, CHLOROPLASTIC"/>
    <property type="match status" value="1"/>
</dbReference>
<dbReference type="PANTHER" id="PTHR10566">
    <property type="entry name" value="CHAPERONE-ACTIVITY OF BC1 COMPLEX CABC1 -RELATED"/>
    <property type="match status" value="1"/>
</dbReference>
<dbReference type="SUPFAM" id="SSF56112">
    <property type="entry name" value="Protein kinase-like (PK-like)"/>
    <property type="match status" value="1"/>
</dbReference>
<dbReference type="STRING" id="321763.SAMN04488692_10470"/>
<keyword evidence="2" id="KW-0812">Transmembrane</keyword>
<dbReference type="InterPro" id="IPR011009">
    <property type="entry name" value="Kinase-like_dom_sf"/>
</dbReference>
<evidence type="ECO:0000256" key="2">
    <source>
        <dbReference type="SAM" id="Phobius"/>
    </source>
</evidence>
<accession>A0A1G9JS31</accession>
<keyword evidence="5" id="KW-1185">Reference proteome</keyword>
<feature type="domain" description="ABC1 atypical kinase-like" evidence="3">
    <location>
        <begin position="97"/>
        <end position="340"/>
    </location>
</feature>
<dbReference type="Gene3D" id="1.10.510.10">
    <property type="entry name" value="Transferase(Phosphotransferase) domain 1"/>
    <property type="match status" value="1"/>
</dbReference>
<reference evidence="4 5" key="1">
    <citation type="submission" date="2016-10" db="EMBL/GenBank/DDBJ databases">
        <authorList>
            <person name="de Groot N.N."/>
        </authorList>
    </citation>
    <scope>NUCLEOTIDE SEQUENCE [LARGE SCALE GENOMIC DNA]</scope>
    <source>
        <strain evidence="4 5">SLAS-1</strain>
    </source>
</reference>
<keyword evidence="2" id="KW-1133">Transmembrane helix</keyword>
<comment type="similarity">
    <text evidence="1">Belongs to the protein kinase superfamily. ADCK protein kinase family.</text>
</comment>
<keyword evidence="2" id="KW-0472">Membrane</keyword>
<feature type="transmembrane region" description="Helical" evidence="2">
    <location>
        <begin position="502"/>
        <end position="523"/>
    </location>
</feature>
<protein>
    <submittedName>
        <fullName evidence="4">2-octaprenylphenol hydroxylase</fullName>
    </submittedName>
</protein>
<dbReference type="CDD" id="cd05121">
    <property type="entry name" value="ABC1_ADCK3-like"/>
    <property type="match status" value="1"/>
</dbReference>
<evidence type="ECO:0000256" key="1">
    <source>
        <dbReference type="ARBA" id="ARBA00009670"/>
    </source>
</evidence>
<feature type="transmembrane region" description="Helical" evidence="2">
    <location>
        <begin position="529"/>
        <end position="553"/>
    </location>
</feature>
<evidence type="ECO:0000259" key="3">
    <source>
        <dbReference type="Pfam" id="PF03109"/>
    </source>
</evidence>
<gene>
    <name evidence="4" type="ORF">SAMN04488692_10470</name>
</gene>
<dbReference type="Proteomes" id="UP000199476">
    <property type="component" value="Unassembled WGS sequence"/>
</dbReference>
<evidence type="ECO:0000313" key="4">
    <source>
        <dbReference type="EMBL" id="SDL40076.1"/>
    </source>
</evidence>
<dbReference type="RefSeq" id="WP_159429786.1">
    <property type="nucleotide sequence ID" value="NZ_FNGO01000004.1"/>
</dbReference>
<proteinExistence type="inferred from homology"/>